<gene>
    <name evidence="1" type="ORF">METZ01_LOCUS286851</name>
</gene>
<proteinExistence type="predicted"/>
<reference evidence="1" key="1">
    <citation type="submission" date="2018-05" db="EMBL/GenBank/DDBJ databases">
        <authorList>
            <person name="Lanie J.A."/>
            <person name="Ng W.-L."/>
            <person name="Kazmierczak K.M."/>
            <person name="Andrzejewski T.M."/>
            <person name="Davidsen T.M."/>
            <person name="Wayne K.J."/>
            <person name="Tettelin H."/>
            <person name="Glass J.I."/>
            <person name="Rusch D."/>
            <person name="Podicherti R."/>
            <person name="Tsui H.-C.T."/>
            <person name="Winkler M.E."/>
        </authorList>
    </citation>
    <scope>NUCLEOTIDE SEQUENCE</scope>
</reference>
<name>A0A382LFR3_9ZZZZ</name>
<feature type="non-terminal residue" evidence="1">
    <location>
        <position position="48"/>
    </location>
</feature>
<sequence>MKSEYEIIEYGSFARVYPNTHANRIFVFMGFQWDELDAREYYVYIIKH</sequence>
<accession>A0A382LFR3</accession>
<dbReference type="AlphaFoldDB" id="A0A382LFR3"/>
<protein>
    <submittedName>
        <fullName evidence="1">Uncharacterized protein</fullName>
    </submittedName>
</protein>
<organism evidence="1">
    <name type="scientific">marine metagenome</name>
    <dbReference type="NCBI Taxonomy" id="408172"/>
    <lineage>
        <taxon>unclassified sequences</taxon>
        <taxon>metagenomes</taxon>
        <taxon>ecological metagenomes</taxon>
    </lineage>
</organism>
<evidence type="ECO:0000313" key="1">
    <source>
        <dbReference type="EMBL" id="SVC33997.1"/>
    </source>
</evidence>
<dbReference type="EMBL" id="UINC01085970">
    <property type="protein sequence ID" value="SVC33997.1"/>
    <property type="molecule type" value="Genomic_DNA"/>
</dbReference>